<reference evidence="2" key="1">
    <citation type="submission" date="2015-01" db="EMBL/GenBank/DDBJ databases">
        <authorList>
            <person name="Aksoy S."/>
            <person name="Warren W."/>
            <person name="Wilson R.K."/>
        </authorList>
    </citation>
    <scope>NUCLEOTIDE SEQUENCE [LARGE SCALE GENOMIC DNA]</scope>
    <source>
        <strain evidence="2">IAEA</strain>
    </source>
</reference>
<proteinExistence type="predicted"/>
<dbReference type="Proteomes" id="UP000092460">
    <property type="component" value="Unassembled WGS sequence"/>
</dbReference>
<accession>A0A1B0BX95</accession>
<sequence>MTAEERYSSGRNKAWNMEILRTQNLNLNRKYLGAIQLNITECDKEQLLACWQISAIVISKSNDRVTRHKRQFHIDRQNAIFERSYQRNSSLYAYSILLSNVSSNH</sequence>
<dbReference type="AlphaFoldDB" id="A0A1B0BX95"/>
<evidence type="ECO:0000313" key="1">
    <source>
        <dbReference type="EnsemblMetazoa" id="GPPI043289-PA"/>
    </source>
</evidence>
<keyword evidence="2" id="KW-1185">Reference proteome</keyword>
<dbReference type="VEuPathDB" id="VectorBase:GPPI043289"/>
<name>A0A1B0BX95_9MUSC</name>
<dbReference type="EMBL" id="JXJN01022124">
    <property type="status" value="NOT_ANNOTATED_CDS"/>
    <property type="molecule type" value="Genomic_DNA"/>
</dbReference>
<dbReference type="EnsemblMetazoa" id="GPPI043289-RA">
    <property type="protein sequence ID" value="GPPI043289-PA"/>
    <property type="gene ID" value="GPPI043289"/>
</dbReference>
<protein>
    <submittedName>
        <fullName evidence="1">Uncharacterized protein</fullName>
    </submittedName>
</protein>
<organism evidence="1 2">
    <name type="scientific">Glossina palpalis gambiensis</name>
    <dbReference type="NCBI Taxonomy" id="67801"/>
    <lineage>
        <taxon>Eukaryota</taxon>
        <taxon>Metazoa</taxon>
        <taxon>Ecdysozoa</taxon>
        <taxon>Arthropoda</taxon>
        <taxon>Hexapoda</taxon>
        <taxon>Insecta</taxon>
        <taxon>Pterygota</taxon>
        <taxon>Neoptera</taxon>
        <taxon>Endopterygota</taxon>
        <taxon>Diptera</taxon>
        <taxon>Brachycera</taxon>
        <taxon>Muscomorpha</taxon>
        <taxon>Hippoboscoidea</taxon>
        <taxon>Glossinidae</taxon>
        <taxon>Glossina</taxon>
    </lineage>
</organism>
<evidence type="ECO:0000313" key="2">
    <source>
        <dbReference type="Proteomes" id="UP000092460"/>
    </source>
</evidence>
<reference evidence="1" key="2">
    <citation type="submission" date="2020-05" db="UniProtKB">
        <authorList>
            <consortium name="EnsemblMetazoa"/>
        </authorList>
    </citation>
    <scope>IDENTIFICATION</scope>
    <source>
        <strain evidence="1">IAEA</strain>
    </source>
</reference>